<comment type="caution">
    <text evidence="3">The sequence shown here is derived from an EMBL/GenBank/DDBJ whole genome shotgun (WGS) entry which is preliminary data.</text>
</comment>
<feature type="region of interest" description="Disordered" evidence="2">
    <location>
        <begin position="1"/>
        <end position="21"/>
    </location>
</feature>
<evidence type="ECO:0000256" key="1">
    <source>
        <dbReference type="SAM" id="Coils"/>
    </source>
</evidence>
<sequence>MSSQDPSASAGSRALRASTGDEQHFEPVSLDGCTFDEIIDHILNALRRDIESRFGLDGDFLTFHWPASQVDELGDRLDATLYKPFGPKIRRFEYDFISGIVYLDIMATSRFHGSVIWDIRSYIDNRLLKLRVTANDPIIRESLRSLTRHGCADIKYDGKLFKQADVSFALPGALPSMVCEVSKARQYIDLSDGKIRAVLIPELQHSGMRKGWVSLLVADDSSGCWIQRSEVFYDDDLDQKPVASLRRPSSSDPAVGTIRNPLITITYERLRTIFRTARYHHSPAEFPMEDGEYVHWTDEHDRFMAEVCNEERIETEQQQRVAEGEQRFAVAEERFAVAQQRLSEAQQRLAEPQQRLAEVRRRLAEAEERLAAEVERENGTAACQIF</sequence>
<reference evidence="3" key="1">
    <citation type="journal article" date="2023" name="Mol. Phylogenet. Evol.">
        <title>Genome-scale phylogeny and comparative genomics of the fungal order Sordariales.</title>
        <authorList>
            <person name="Hensen N."/>
            <person name="Bonometti L."/>
            <person name="Westerberg I."/>
            <person name="Brannstrom I.O."/>
            <person name="Guillou S."/>
            <person name="Cros-Aarteil S."/>
            <person name="Calhoun S."/>
            <person name="Haridas S."/>
            <person name="Kuo A."/>
            <person name="Mondo S."/>
            <person name="Pangilinan J."/>
            <person name="Riley R."/>
            <person name="LaButti K."/>
            <person name="Andreopoulos B."/>
            <person name="Lipzen A."/>
            <person name="Chen C."/>
            <person name="Yan M."/>
            <person name="Daum C."/>
            <person name="Ng V."/>
            <person name="Clum A."/>
            <person name="Steindorff A."/>
            <person name="Ohm R.A."/>
            <person name="Martin F."/>
            <person name="Silar P."/>
            <person name="Natvig D.O."/>
            <person name="Lalanne C."/>
            <person name="Gautier V."/>
            <person name="Ament-Velasquez S.L."/>
            <person name="Kruys A."/>
            <person name="Hutchinson M.I."/>
            <person name="Powell A.J."/>
            <person name="Barry K."/>
            <person name="Miller A.N."/>
            <person name="Grigoriev I.V."/>
            <person name="Debuchy R."/>
            <person name="Gladieux P."/>
            <person name="Hiltunen Thoren M."/>
            <person name="Johannesson H."/>
        </authorList>
    </citation>
    <scope>NUCLEOTIDE SEQUENCE</scope>
    <source>
        <strain evidence="3">CBS 532.94</strain>
    </source>
</reference>
<gene>
    <name evidence="3" type="ORF">C8A03DRAFT_43755</name>
</gene>
<evidence type="ECO:0000313" key="4">
    <source>
        <dbReference type="Proteomes" id="UP001303760"/>
    </source>
</evidence>
<proteinExistence type="predicted"/>
<evidence type="ECO:0000313" key="3">
    <source>
        <dbReference type="EMBL" id="KAK4238528.1"/>
    </source>
</evidence>
<organism evidence="3 4">
    <name type="scientific">Achaetomium macrosporum</name>
    <dbReference type="NCBI Taxonomy" id="79813"/>
    <lineage>
        <taxon>Eukaryota</taxon>
        <taxon>Fungi</taxon>
        <taxon>Dikarya</taxon>
        <taxon>Ascomycota</taxon>
        <taxon>Pezizomycotina</taxon>
        <taxon>Sordariomycetes</taxon>
        <taxon>Sordariomycetidae</taxon>
        <taxon>Sordariales</taxon>
        <taxon>Chaetomiaceae</taxon>
        <taxon>Achaetomium</taxon>
    </lineage>
</organism>
<dbReference type="EMBL" id="MU860092">
    <property type="protein sequence ID" value="KAK4238528.1"/>
    <property type="molecule type" value="Genomic_DNA"/>
</dbReference>
<protein>
    <submittedName>
        <fullName evidence="3">Uncharacterized protein</fullName>
    </submittedName>
</protein>
<keyword evidence="1" id="KW-0175">Coiled coil</keyword>
<evidence type="ECO:0000256" key="2">
    <source>
        <dbReference type="SAM" id="MobiDB-lite"/>
    </source>
</evidence>
<name>A0AAN7CAP4_9PEZI</name>
<dbReference type="Proteomes" id="UP001303760">
    <property type="component" value="Unassembled WGS sequence"/>
</dbReference>
<feature type="compositionally biased region" description="Low complexity" evidence="2">
    <location>
        <begin position="7"/>
        <end position="18"/>
    </location>
</feature>
<dbReference type="SUPFAM" id="SSF57997">
    <property type="entry name" value="Tropomyosin"/>
    <property type="match status" value="1"/>
</dbReference>
<keyword evidence="4" id="KW-1185">Reference proteome</keyword>
<reference evidence="3" key="2">
    <citation type="submission" date="2023-05" db="EMBL/GenBank/DDBJ databases">
        <authorList>
            <consortium name="Lawrence Berkeley National Laboratory"/>
            <person name="Steindorff A."/>
            <person name="Hensen N."/>
            <person name="Bonometti L."/>
            <person name="Westerberg I."/>
            <person name="Brannstrom I.O."/>
            <person name="Guillou S."/>
            <person name="Cros-Aarteil S."/>
            <person name="Calhoun S."/>
            <person name="Haridas S."/>
            <person name="Kuo A."/>
            <person name="Mondo S."/>
            <person name="Pangilinan J."/>
            <person name="Riley R."/>
            <person name="Labutti K."/>
            <person name="Andreopoulos B."/>
            <person name="Lipzen A."/>
            <person name="Chen C."/>
            <person name="Yanf M."/>
            <person name="Daum C."/>
            <person name="Ng V."/>
            <person name="Clum A."/>
            <person name="Ohm R."/>
            <person name="Martin F."/>
            <person name="Silar P."/>
            <person name="Natvig D."/>
            <person name="Lalanne C."/>
            <person name="Gautier V."/>
            <person name="Ament-Velasquez S.L."/>
            <person name="Kruys A."/>
            <person name="Hutchinson M.I."/>
            <person name="Powell A.J."/>
            <person name="Barry K."/>
            <person name="Miller A.N."/>
            <person name="Grigoriev I.V."/>
            <person name="Debuchy R."/>
            <person name="Gladieux P."/>
            <person name="Thoren M.H."/>
            <person name="Johannesson H."/>
        </authorList>
    </citation>
    <scope>NUCLEOTIDE SEQUENCE</scope>
    <source>
        <strain evidence="3">CBS 532.94</strain>
    </source>
</reference>
<accession>A0AAN7CAP4</accession>
<dbReference type="AlphaFoldDB" id="A0AAN7CAP4"/>
<feature type="coiled-coil region" evidence="1">
    <location>
        <begin position="328"/>
        <end position="376"/>
    </location>
</feature>